<name>A0ABU3B181_9ACTN</name>
<dbReference type="Pfam" id="PF10040">
    <property type="entry name" value="CRISPR_Cas6"/>
    <property type="match status" value="1"/>
</dbReference>
<dbReference type="InterPro" id="IPR019267">
    <property type="entry name" value="CRISPR-assoc_Cas6_C"/>
</dbReference>
<feature type="region of interest" description="Disordered" evidence="1">
    <location>
        <begin position="244"/>
        <end position="267"/>
    </location>
</feature>
<comment type="caution">
    <text evidence="3">The sequence shown here is derived from an EMBL/GenBank/DDBJ whole genome shotgun (WGS) entry which is preliminary data.</text>
</comment>
<evidence type="ECO:0000313" key="4">
    <source>
        <dbReference type="Proteomes" id="UP001180724"/>
    </source>
</evidence>
<dbReference type="EMBL" id="JAVRFH010000106">
    <property type="protein sequence ID" value="MDT0616210.1"/>
    <property type="molecule type" value="Genomic_DNA"/>
</dbReference>
<accession>A0ABU3B181</accession>
<sequence length="267" mass="29001">MPTLWHLTLHAAHPARREVTPAQLHGLACTLLEEPRHDHHAANKPWSVSPLFAAPEPQTAVLRIGWLDDTRHLGDVFKEGRELPLGSQRFTLTEAAAEHAPYEALLAAGPATHAEFQAVTPTYFSRNGTQYPLPDPQLLYGSLARRWNTHAPLDLNIPDTALRELRAHLALSAHDIATRPVHLTATAPRTGYTGHCTFTLTGTPPSAVTATFTALSLYAHTAGIGAQTTHGCGHTQVTVTALTREPPQATIPARRVSPDQRRGEVSE</sequence>
<protein>
    <submittedName>
        <fullName evidence="3">CRISPR system precrRNA processing endoribonuclease RAMP protein Cas6</fullName>
    </submittedName>
</protein>
<gene>
    <name evidence="3" type="primary">cas6</name>
    <name evidence="3" type="ORF">RM812_39630</name>
</gene>
<evidence type="ECO:0000256" key="1">
    <source>
        <dbReference type="SAM" id="MobiDB-lite"/>
    </source>
</evidence>
<organism evidence="3 4">
    <name type="scientific">Streptomyces lancefieldiae</name>
    <dbReference type="NCBI Taxonomy" id="3075520"/>
    <lineage>
        <taxon>Bacteria</taxon>
        <taxon>Bacillati</taxon>
        <taxon>Actinomycetota</taxon>
        <taxon>Actinomycetes</taxon>
        <taxon>Kitasatosporales</taxon>
        <taxon>Streptomycetaceae</taxon>
        <taxon>Streptomyces</taxon>
    </lineage>
</organism>
<evidence type="ECO:0000259" key="2">
    <source>
        <dbReference type="Pfam" id="PF10040"/>
    </source>
</evidence>
<feature type="domain" description="CRISPR-associated protein Cas6 C-terminal" evidence="2">
    <location>
        <begin position="118"/>
        <end position="235"/>
    </location>
</feature>
<feature type="compositionally biased region" description="Basic and acidic residues" evidence="1">
    <location>
        <begin position="256"/>
        <end position="267"/>
    </location>
</feature>
<reference evidence="3" key="1">
    <citation type="submission" date="2024-05" db="EMBL/GenBank/DDBJ databases">
        <title>30 novel species of actinomycetes from the DSMZ collection.</title>
        <authorList>
            <person name="Nouioui I."/>
        </authorList>
    </citation>
    <scope>NUCLEOTIDE SEQUENCE</scope>
    <source>
        <strain evidence="3">DSM 40712</strain>
    </source>
</reference>
<dbReference type="Proteomes" id="UP001180724">
    <property type="component" value="Unassembled WGS sequence"/>
</dbReference>
<dbReference type="RefSeq" id="WP_311585438.1">
    <property type="nucleotide sequence ID" value="NZ_JAVRFH010000106.1"/>
</dbReference>
<dbReference type="Gene3D" id="3.30.70.1900">
    <property type="match status" value="1"/>
</dbReference>
<evidence type="ECO:0000313" key="3">
    <source>
        <dbReference type="EMBL" id="MDT0616210.1"/>
    </source>
</evidence>
<keyword evidence="4" id="KW-1185">Reference proteome</keyword>
<dbReference type="CDD" id="cd21141">
    <property type="entry name" value="Cas6_III-like"/>
    <property type="match status" value="1"/>
</dbReference>
<proteinExistence type="predicted"/>